<evidence type="ECO:0000256" key="2">
    <source>
        <dbReference type="SAM" id="Phobius"/>
    </source>
</evidence>
<keyword evidence="2" id="KW-0472">Membrane</keyword>
<protein>
    <submittedName>
        <fullName evidence="3">Uncharacterized protein</fullName>
    </submittedName>
</protein>
<proteinExistence type="predicted"/>
<feature type="transmembrane region" description="Helical" evidence="2">
    <location>
        <begin position="45"/>
        <end position="62"/>
    </location>
</feature>
<dbReference type="EMBL" id="CP038151">
    <property type="protein sequence ID" value="QBR03456.1"/>
    <property type="molecule type" value="Genomic_DNA"/>
</dbReference>
<organism evidence="3 4">
    <name type="scientific">Paraburkholderia pallida</name>
    <dbReference type="NCBI Taxonomy" id="2547399"/>
    <lineage>
        <taxon>Bacteria</taxon>
        <taxon>Pseudomonadati</taxon>
        <taxon>Pseudomonadota</taxon>
        <taxon>Betaproteobacteria</taxon>
        <taxon>Burkholderiales</taxon>
        <taxon>Burkholderiaceae</taxon>
        <taxon>Paraburkholderia</taxon>
    </lineage>
</organism>
<evidence type="ECO:0000313" key="3">
    <source>
        <dbReference type="EMBL" id="QBR03456.1"/>
    </source>
</evidence>
<accession>A0A4P7D3Y6</accession>
<feature type="region of interest" description="Disordered" evidence="1">
    <location>
        <begin position="84"/>
        <end position="104"/>
    </location>
</feature>
<dbReference type="RefSeq" id="WP_134758946.1">
    <property type="nucleotide sequence ID" value="NZ_CP038151.1"/>
</dbReference>
<feature type="compositionally biased region" description="Polar residues" evidence="1">
    <location>
        <begin position="89"/>
        <end position="104"/>
    </location>
</feature>
<feature type="transmembrane region" description="Helical" evidence="2">
    <location>
        <begin position="12"/>
        <end position="33"/>
    </location>
</feature>
<sequence>MMFRRKFFAKALLILLSIALLGWIVMGLWNWILPALIVNAHAIDYPRAVGLLVLCRILFGGFRGHGGCHRRRHWQQWQAMTQQEREQFRNGSTSASRQSGGSGI</sequence>
<dbReference type="Proteomes" id="UP000295727">
    <property type="component" value="Chromosome 4"/>
</dbReference>
<reference evidence="3 4" key="1">
    <citation type="submission" date="2019-03" db="EMBL/GenBank/DDBJ databases">
        <title>Paraburkholderia sp. 7MH5, isolated from subtropical forest soil.</title>
        <authorList>
            <person name="Gao Z.-H."/>
            <person name="Qiu L.-H."/>
        </authorList>
    </citation>
    <scope>NUCLEOTIDE SEQUENCE [LARGE SCALE GENOMIC DNA]</scope>
    <source>
        <strain evidence="3 4">7MH5</strain>
    </source>
</reference>
<dbReference type="OrthoDB" id="123053at2"/>
<gene>
    <name evidence="3" type="ORF">E1956_40745</name>
</gene>
<name>A0A4P7D3Y6_9BURK</name>
<keyword evidence="2" id="KW-0812">Transmembrane</keyword>
<evidence type="ECO:0000313" key="4">
    <source>
        <dbReference type="Proteomes" id="UP000295727"/>
    </source>
</evidence>
<keyword evidence="2" id="KW-1133">Transmembrane helix</keyword>
<keyword evidence="4" id="KW-1185">Reference proteome</keyword>
<evidence type="ECO:0000256" key="1">
    <source>
        <dbReference type="SAM" id="MobiDB-lite"/>
    </source>
</evidence>
<dbReference type="AlphaFoldDB" id="A0A4P7D3Y6"/>
<dbReference type="KEGG" id="ppai:E1956_40745"/>